<dbReference type="Proteomes" id="UP001230220">
    <property type="component" value="Unassembled WGS sequence"/>
</dbReference>
<dbReference type="PANTHER" id="PTHR46517">
    <property type="entry name" value="FRUCTOSE-2,6-BISPHOSPHATASE TIGAR"/>
    <property type="match status" value="1"/>
</dbReference>
<keyword evidence="2" id="KW-0413">Isomerase</keyword>
<comment type="caution">
    <text evidence="2">The sequence shown here is derived from an EMBL/GenBank/DDBJ whole genome shotgun (WGS) entry which is preliminary data.</text>
</comment>
<dbReference type="SMART" id="SM00855">
    <property type="entry name" value="PGAM"/>
    <property type="match status" value="1"/>
</dbReference>
<sequence>MAKVLYLMRHGETLFNKLNRIQGVCDSPLTEWGIHQAKVAKKYLQGIAFDHYYCSTSERSSDTLELVIGDQPYTRVKELKEFNFGVFEGQSDYLEPKKIEDYDTFFIPYGGEGAKDMEKRVIDALTDIMEKEDHETVLAISHSGTSTYFLMHWEKEADKILKDGIGNCTILKYEYEDKKFKLLDIIRPEF</sequence>
<dbReference type="GO" id="GO:0004619">
    <property type="term" value="F:phosphoglycerate mutase activity"/>
    <property type="evidence" value="ECO:0007669"/>
    <property type="project" value="UniProtKB-EC"/>
</dbReference>
<dbReference type="SUPFAM" id="SSF53254">
    <property type="entry name" value="Phosphoglycerate mutase-like"/>
    <property type="match status" value="1"/>
</dbReference>
<dbReference type="Pfam" id="PF00300">
    <property type="entry name" value="His_Phos_1"/>
    <property type="match status" value="1"/>
</dbReference>
<evidence type="ECO:0000313" key="3">
    <source>
        <dbReference type="Proteomes" id="UP001230220"/>
    </source>
</evidence>
<evidence type="ECO:0000313" key="2">
    <source>
        <dbReference type="EMBL" id="MDQ0362399.1"/>
    </source>
</evidence>
<organism evidence="2 3">
    <name type="scientific">Breznakia pachnodae</name>
    <dbReference type="NCBI Taxonomy" id="265178"/>
    <lineage>
        <taxon>Bacteria</taxon>
        <taxon>Bacillati</taxon>
        <taxon>Bacillota</taxon>
        <taxon>Erysipelotrichia</taxon>
        <taxon>Erysipelotrichales</taxon>
        <taxon>Erysipelotrichaceae</taxon>
        <taxon>Breznakia</taxon>
    </lineage>
</organism>
<dbReference type="Gene3D" id="3.40.50.1240">
    <property type="entry name" value="Phosphoglycerate mutase-like"/>
    <property type="match status" value="1"/>
</dbReference>
<dbReference type="PANTHER" id="PTHR46517:SF1">
    <property type="entry name" value="FRUCTOSE-2,6-BISPHOSPHATASE TIGAR"/>
    <property type="match status" value="1"/>
</dbReference>
<proteinExistence type="predicted"/>
<keyword evidence="1" id="KW-0378">Hydrolase</keyword>
<dbReference type="InterPro" id="IPR001345">
    <property type="entry name" value="PG/BPGM_mutase_AS"/>
</dbReference>
<dbReference type="EC" id="5.4.2.12" evidence="2"/>
<dbReference type="EMBL" id="JAUSUR010000006">
    <property type="protein sequence ID" value="MDQ0362399.1"/>
    <property type="molecule type" value="Genomic_DNA"/>
</dbReference>
<accession>A0ABU0E661</accession>
<dbReference type="InterPro" id="IPR051695">
    <property type="entry name" value="Phosphoglycerate_Mutase"/>
</dbReference>
<dbReference type="CDD" id="cd07067">
    <property type="entry name" value="HP_PGM_like"/>
    <property type="match status" value="1"/>
</dbReference>
<dbReference type="InterPro" id="IPR029033">
    <property type="entry name" value="His_PPase_superfam"/>
</dbReference>
<keyword evidence="3" id="KW-1185">Reference proteome</keyword>
<dbReference type="PROSITE" id="PS00175">
    <property type="entry name" value="PG_MUTASE"/>
    <property type="match status" value="1"/>
</dbReference>
<gene>
    <name evidence="2" type="ORF">J2S15_003153</name>
</gene>
<evidence type="ECO:0000256" key="1">
    <source>
        <dbReference type="ARBA" id="ARBA00022801"/>
    </source>
</evidence>
<protein>
    <submittedName>
        <fullName evidence="2">Phosphoglycerate mutase</fullName>
        <ecNumber evidence="2">5.4.2.12</ecNumber>
    </submittedName>
</protein>
<dbReference type="RefSeq" id="WP_307409982.1">
    <property type="nucleotide sequence ID" value="NZ_JAUSUR010000006.1"/>
</dbReference>
<reference evidence="2 3" key="1">
    <citation type="submission" date="2023-07" db="EMBL/GenBank/DDBJ databases">
        <title>Genomic Encyclopedia of Type Strains, Phase IV (KMG-IV): sequencing the most valuable type-strain genomes for metagenomic binning, comparative biology and taxonomic classification.</title>
        <authorList>
            <person name="Goeker M."/>
        </authorList>
    </citation>
    <scope>NUCLEOTIDE SEQUENCE [LARGE SCALE GENOMIC DNA]</scope>
    <source>
        <strain evidence="2 3">DSM 16784</strain>
    </source>
</reference>
<name>A0ABU0E661_9FIRM</name>
<dbReference type="InterPro" id="IPR013078">
    <property type="entry name" value="His_Pase_superF_clade-1"/>
</dbReference>